<dbReference type="EMBL" id="MT144533">
    <property type="protein sequence ID" value="QJA54740.1"/>
    <property type="molecule type" value="Genomic_DNA"/>
</dbReference>
<name>A0A6H2A5N0_9ZZZZ</name>
<gene>
    <name evidence="1" type="ORF">TM448A05589_0011</name>
</gene>
<sequence length="75" mass="8814">MKCPLISSIVVELDAPWELKEIDCLKEECAWWDEVETVCMWKSIHRNLEYIALKLGNIAEVMPFIEQFTKKGDKQ</sequence>
<evidence type="ECO:0000313" key="1">
    <source>
        <dbReference type="EMBL" id="QJA54740.1"/>
    </source>
</evidence>
<protein>
    <submittedName>
        <fullName evidence="1">Uncharacterized protein</fullName>
    </submittedName>
</protein>
<accession>A0A6H2A5N0</accession>
<dbReference type="AlphaFoldDB" id="A0A6H2A5N0"/>
<proteinExistence type="predicted"/>
<organism evidence="1">
    <name type="scientific">viral metagenome</name>
    <dbReference type="NCBI Taxonomy" id="1070528"/>
    <lineage>
        <taxon>unclassified sequences</taxon>
        <taxon>metagenomes</taxon>
        <taxon>organismal metagenomes</taxon>
    </lineage>
</organism>
<reference evidence="1" key="1">
    <citation type="submission" date="2020-03" db="EMBL/GenBank/DDBJ databases">
        <title>The deep terrestrial virosphere.</title>
        <authorList>
            <person name="Holmfeldt K."/>
            <person name="Nilsson E."/>
            <person name="Simone D."/>
            <person name="Lopez-Fernandez M."/>
            <person name="Wu X."/>
            <person name="de Brujin I."/>
            <person name="Lundin D."/>
            <person name="Andersson A."/>
            <person name="Bertilsson S."/>
            <person name="Dopson M."/>
        </authorList>
    </citation>
    <scope>NUCLEOTIDE SEQUENCE</scope>
    <source>
        <strain evidence="1">TM448A05589</strain>
    </source>
</reference>